<evidence type="ECO:0008006" key="5">
    <source>
        <dbReference type="Google" id="ProtNLM"/>
    </source>
</evidence>
<evidence type="ECO:0000313" key="4">
    <source>
        <dbReference type="Proteomes" id="UP000199092"/>
    </source>
</evidence>
<evidence type="ECO:0000313" key="3">
    <source>
        <dbReference type="EMBL" id="SDS69596.1"/>
    </source>
</evidence>
<feature type="region of interest" description="Disordered" evidence="1">
    <location>
        <begin position="28"/>
        <end position="48"/>
    </location>
</feature>
<dbReference type="AlphaFoldDB" id="A0A1H1UBI8"/>
<protein>
    <recommendedName>
        <fullName evidence="5">Lipoprotein</fullName>
    </recommendedName>
</protein>
<accession>A0A1H1UBI8</accession>
<dbReference type="Proteomes" id="UP000199092">
    <property type="component" value="Chromosome I"/>
</dbReference>
<evidence type="ECO:0000256" key="1">
    <source>
        <dbReference type="SAM" id="MobiDB-lite"/>
    </source>
</evidence>
<dbReference type="STRING" id="546871.SAMN04488543_2215"/>
<keyword evidence="2" id="KW-0732">Signal</keyword>
<feature type="signal peptide" evidence="2">
    <location>
        <begin position="1"/>
        <end position="27"/>
    </location>
</feature>
<name>A0A1H1UBI8_9ACTN</name>
<evidence type="ECO:0000256" key="2">
    <source>
        <dbReference type="SAM" id="SignalP"/>
    </source>
</evidence>
<feature type="compositionally biased region" description="Low complexity" evidence="1">
    <location>
        <begin position="34"/>
        <end position="44"/>
    </location>
</feature>
<reference evidence="3 4" key="1">
    <citation type="submission" date="2016-10" db="EMBL/GenBank/DDBJ databases">
        <authorList>
            <person name="de Groot N.N."/>
        </authorList>
    </citation>
    <scope>NUCLEOTIDE SEQUENCE [LARGE SCALE GENOMIC DNA]</scope>
    <source>
        <strain evidence="3 4">DSM 21741</strain>
    </source>
</reference>
<keyword evidence="4" id="KW-1185">Reference proteome</keyword>
<sequence>MGDGRTGVGVAGLLCTLVLVGCTPAPAVTPSPSPTASSATPTETAAERQERLDYAAAEKAYRTFRAEYGRVLRAGGAKEPTKVMKATAGGEYLATFTEVIRSYRDADSRTIGKESIGFVRPGGYATSKLTLDVCEDGRKVQTLIPRRKAQNGEIRTATIEVRQVGTSWKLWSGSGELADSCD</sequence>
<dbReference type="PROSITE" id="PS51257">
    <property type="entry name" value="PROKAR_LIPOPROTEIN"/>
    <property type="match status" value="1"/>
</dbReference>
<proteinExistence type="predicted"/>
<organism evidence="3 4">
    <name type="scientific">Friedmanniella luteola</name>
    <dbReference type="NCBI Taxonomy" id="546871"/>
    <lineage>
        <taxon>Bacteria</taxon>
        <taxon>Bacillati</taxon>
        <taxon>Actinomycetota</taxon>
        <taxon>Actinomycetes</taxon>
        <taxon>Propionibacteriales</taxon>
        <taxon>Nocardioidaceae</taxon>
        <taxon>Friedmanniella</taxon>
    </lineage>
</organism>
<feature type="chain" id="PRO_5009261996" description="Lipoprotein" evidence="2">
    <location>
        <begin position="28"/>
        <end position="182"/>
    </location>
</feature>
<dbReference type="EMBL" id="LT629749">
    <property type="protein sequence ID" value="SDS69596.1"/>
    <property type="molecule type" value="Genomic_DNA"/>
</dbReference>
<gene>
    <name evidence="3" type="ORF">SAMN04488543_2215</name>
</gene>